<dbReference type="WBParaSite" id="Hba_06981">
    <property type="protein sequence ID" value="Hba_06981"/>
    <property type="gene ID" value="Hba_06981"/>
</dbReference>
<reference evidence="2" key="1">
    <citation type="submission" date="2016-11" db="UniProtKB">
        <authorList>
            <consortium name="WormBaseParasite"/>
        </authorList>
    </citation>
    <scope>IDENTIFICATION</scope>
</reference>
<dbReference type="AlphaFoldDB" id="A0A1I7WPB3"/>
<evidence type="ECO:0000313" key="2">
    <source>
        <dbReference type="WBParaSite" id="Hba_06981"/>
    </source>
</evidence>
<organism evidence="1 2">
    <name type="scientific">Heterorhabditis bacteriophora</name>
    <name type="common">Entomopathogenic nematode worm</name>
    <dbReference type="NCBI Taxonomy" id="37862"/>
    <lineage>
        <taxon>Eukaryota</taxon>
        <taxon>Metazoa</taxon>
        <taxon>Ecdysozoa</taxon>
        <taxon>Nematoda</taxon>
        <taxon>Chromadorea</taxon>
        <taxon>Rhabditida</taxon>
        <taxon>Rhabditina</taxon>
        <taxon>Rhabditomorpha</taxon>
        <taxon>Strongyloidea</taxon>
        <taxon>Heterorhabditidae</taxon>
        <taxon>Heterorhabditis</taxon>
    </lineage>
</organism>
<proteinExistence type="predicted"/>
<keyword evidence="1" id="KW-1185">Reference proteome</keyword>
<dbReference type="InterPro" id="IPR027417">
    <property type="entry name" value="P-loop_NTPase"/>
</dbReference>
<name>A0A1I7WPB3_HETBA</name>
<protein>
    <submittedName>
        <fullName evidence="2">ABC transporter domain-containing protein</fullName>
    </submittedName>
</protein>
<sequence length="80" mass="8873">MCSDYDKHFRLLICGGSGTGKSTLISTFSFEGGDCEGNTVLRLDGETIRWKPEFSAELDAIAVVFSTNDIEVSHNFFKIF</sequence>
<dbReference type="Proteomes" id="UP000095283">
    <property type="component" value="Unplaced"/>
</dbReference>
<accession>A0A1I7WPB3</accession>
<evidence type="ECO:0000313" key="1">
    <source>
        <dbReference type="Proteomes" id="UP000095283"/>
    </source>
</evidence>
<dbReference type="SUPFAM" id="SSF52540">
    <property type="entry name" value="P-loop containing nucleoside triphosphate hydrolases"/>
    <property type="match status" value="1"/>
</dbReference>